<feature type="domain" description="Rho termination factor-like N-terminal" evidence="2">
    <location>
        <begin position="146"/>
        <end position="175"/>
    </location>
</feature>
<comment type="caution">
    <text evidence="3">The sequence shown here is derived from an EMBL/GenBank/DDBJ whole genome shotgun (WGS) entry which is preliminary data.</text>
</comment>
<feature type="region of interest" description="Disordered" evidence="1">
    <location>
        <begin position="1"/>
        <end position="124"/>
    </location>
</feature>
<dbReference type="AlphaFoldDB" id="U7QDR2"/>
<feature type="compositionally biased region" description="Basic and acidic residues" evidence="1">
    <location>
        <begin position="46"/>
        <end position="69"/>
    </location>
</feature>
<organism evidence="3 4">
    <name type="scientific">Lyngbya aestuarii BL J</name>
    <dbReference type="NCBI Taxonomy" id="1348334"/>
    <lineage>
        <taxon>Bacteria</taxon>
        <taxon>Bacillati</taxon>
        <taxon>Cyanobacteriota</taxon>
        <taxon>Cyanophyceae</taxon>
        <taxon>Oscillatoriophycideae</taxon>
        <taxon>Oscillatoriales</taxon>
        <taxon>Microcoleaceae</taxon>
        <taxon>Lyngbya</taxon>
    </lineage>
</organism>
<evidence type="ECO:0000313" key="4">
    <source>
        <dbReference type="Proteomes" id="UP000017127"/>
    </source>
</evidence>
<feature type="compositionally biased region" description="Basic and acidic residues" evidence="1">
    <location>
        <begin position="1"/>
        <end position="30"/>
    </location>
</feature>
<dbReference type="Proteomes" id="UP000017127">
    <property type="component" value="Unassembled WGS sequence"/>
</dbReference>
<sequence length="181" mass="21470">MSNKNYEEKYTKPDLRREIKQEIMESDKGGKPGQWSARKSQLLVQEYEKRGGGYQGEKDDAAHSLEKWTEQNWQTQEGDENARKNNKTKRYLPQEVWERLSEEEKQEVEEKKQSASQQGEQYSQWTTAVKRVMREIQHSDDSQLTKRELYQKAQELDIEGRSKMDKSQLYEAIEEVENSES</sequence>
<name>U7QDR2_9CYAN</name>
<dbReference type="PATRIC" id="fig|1348334.3.peg.4535"/>
<dbReference type="Pfam" id="PF07498">
    <property type="entry name" value="Rho_N"/>
    <property type="match status" value="1"/>
</dbReference>
<gene>
    <name evidence="3" type="ORF">M595_4692</name>
</gene>
<evidence type="ECO:0000256" key="1">
    <source>
        <dbReference type="SAM" id="MobiDB-lite"/>
    </source>
</evidence>
<dbReference type="GO" id="GO:0006353">
    <property type="term" value="P:DNA-templated transcription termination"/>
    <property type="evidence" value="ECO:0007669"/>
    <property type="project" value="InterPro"/>
</dbReference>
<dbReference type="EMBL" id="AUZM01000060">
    <property type="protein sequence ID" value="ERT05362.1"/>
    <property type="molecule type" value="Genomic_DNA"/>
</dbReference>
<protein>
    <submittedName>
        <fullName evidence="3">Rho termination factor, N-terminal domain protein</fullName>
    </submittedName>
</protein>
<dbReference type="OrthoDB" id="791686at2"/>
<evidence type="ECO:0000313" key="3">
    <source>
        <dbReference type="EMBL" id="ERT05362.1"/>
    </source>
</evidence>
<evidence type="ECO:0000259" key="2">
    <source>
        <dbReference type="Pfam" id="PF07498"/>
    </source>
</evidence>
<keyword evidence="4" id="KW-1185">Reference proteome</keyword>
<accession>U7QDR2</accession>
<reference evidence="3 4" key="1">
    <citation type="journal article" date="2013" name="Front. Microbiol.">
        <title>Comparative genomic analyses of the cyanobacterium, Lyngbya aestuarii BL J, a powerful hydrogen producer.</title>
        <authorList>
            <person name="Kothari A."/>
            <person name="Vaughn M."/>
            <person name="Garcia-Pichel F."/>
        </authorList>
    </citation>
    <scope>NUCLEOTIDE SEQUENCE [LARGE SCALE GENOMIC DNA]</scope>
    <source>
        <strain evidence="3 4">BL J</strain>
    </source>
</reference>
<dbReference type="InterPro" id="IPR011112">
    <property type="entry name" value="Rho-like_N"/>
</dbReference>
<dbReference type="RefSeq" id="WP_023068425.1">
    <property type="nucleotide sequence ID" value="NZ_AUZM01000060.1"/>
</dbReference>
<feature type="compositionally biased region" description="Basic and acidic residues" evidence="1">
    <location>
        <begin position="96"/>
        <end position="113"/>
    </location>
</feature>
<proteinExistence type="predicted"/>